<dbReference type="EMBL" id="JAFDVD010000003">
    <property type="protein sequence ID" value="MBM6399122.1"/>
    <property type="molecule type" value="Genomic_DNA"/>
</dbReference>
<dbReference type="Gene3D" id="3.40.50.2000">
    <property type="entry name" value="Glycogen Phosphorylase B"/>
    <property type="match status" value="1"/>
</dbReference>
<evidence type="ECO:0000313" key="1">
    <source>
        <dbReference type="EMBL" id="MBM6399122.1"/>
    </source>
</evidence>
<comment type="caution">
    <text evidence="1">The sequence shown here is derived from an EMBL/GenBank/DDBJ whole genome shotgun (WGS) entry which is preliminary data.</text>
</comment>
<sequence>MPPSRRVVVLTGAVPFDDVPHAGGRYLGRLLAHLSHAGPVTVVAASTPASREAAAATGAPGDLVLVGGAPGRTARERIVGRLVALGERWWRPLDPGMPPLALVADLVTGGPAARAVRAADVVDLQWSEQVRLAGLVRRLAPRGRVVGTFHDVQSQLFAREPSPSAPGRLRWRLVAARARRHERRAVRRLDAVVVFSDKDARLLGSPSTAHVVPPPLAPDAPVPHPRGSAAPVVLLVGHLARPENDDGARWLLERVWPAVLERVPTASLRLVGAGASTALAEAVAASPEVSLAGFVPDLDAEYAAATCCVVPVHTGAGVKFKTVEALVHGVPVVSTPVGAEGIGDRSWFAGLTADPRAFADAVAGAITAPEEALARAAEVQVDAVAAYSPQAFVAAVEAAYGAADGGPAPLQ</sequence>
<dbReference type="SUPFAM" id="SSF53756">
    <property type="entry name" value="UDP-Glycosyltransferase/glycogen phosphorylase"/>
    <property type="match status" value="1"/>
</dbReference>
<name>A0ABS2CGW7_9MICO</name>
<dbReference type="RefSeq" id="WP_204129598.1">
    <property type="nucleotide sequence ID" value="NZ_JAFDVD010000003.1"/>
</dbReference>
<keyword evidence="2" id="KW-1185">Reference proteome</keyword>
<organism evidence="1 2">
    <name type="scientific">Phycicoccus sonneratiae</name>
    <dbReference type="NCBI Taxonomy" id="2807628"/>
    <lineage>
        <taxon>Bacteria</taxon>
        <taxon>Bacillati</taxon>
        <taxon>Actinomycetota</taxon>
        <taxon>Actinomycetes</taxon>
        <taxon>Micrococcales</taxon>
        <taxon>Intrasporangiaceae</taxon>
        <taxon>Phycicoccus</taxon>
    </lineage>
</organism>
<proteinExistence type="predicted"/>
<evidence type="ECO:0000313" key="2">
    <source>
        <dbReference type="Proteomes" id="UP001430172"/>
    </source>
</evidence>
<reference evidence="1" key="1">
    <citation type="submission" date="2021-02" db="EMBL/GenBank/DDBJ databases">
        <title>Phycicoccus sp. MQZ13P-5T, whole genome shotgun sequence.</title>
        <authorList>
            <person name="Tuo L."/>
        </authorList>
    </citation>
    <scope>NUCLEOTIDE SEQUENCE</scope>
    <source>
        <strain evidence="1">MQZ13P-5</strain>
    </source>
</reference>
<protein>
    <submittedName>
        <fullName evidence="1">Glycosyltransferase</fullName>
    </submittedName>
</protein>
<dbReference type="Proteomes" id="UP001430172">
    <property type="component" value="Unassembled WGS sequence"/>
</dbReference>
<accession>A0ABS2CGW7</accession>
<dbReference type="PANTHER" id="PTHR12526">
    <property type="entry name" value="GLYCOSYLTRANSFERASE"/>
    <property type="match status" value="1"/>
</dbReference>
<gene>
    <name evidence="1" type="ORF">JQN70_01845</name>
</gene>
<dbReference type="Pfam" id="PF13692">
    <property type="entry name" value="Glyco_trans_1_4"/>
    <property type="match status" value="1"/>
</dbReference>
<dbReference type="PANTHER" id="PTHR12526:SF600">
    <property type="entry name" value="GLYCOSYL TRANSFERASE GROUP 1"/>
    <property type="match status" value="1"/>
</dbReference>